<dbReference type="EMBL" id="UINC01122447">
    <property type="protein sequence ID" value="SVC98263.1"/>
    <property type="molecule type" value="Genomic_DNA"/>
</dbReference>
<feature type="non-terminal residue" evidence="1">
    <location>
        <position position="1"/>
    </location>
</feature>
<accession>A0A382RKP7</accession>
<protein>
    <submittedName>
        <fullName evidence="1">Uncharacterized protein</fullName>
    </submittedName>
</protein>
<gene>
    <name evidence="1" type="ORF">METZ01_LOCUS351117</name>
</gene>
<evidence type="ECO:0000313" key="1">
    <source>
        <dbReference type="EMBL" id="SVC98263.1"/>
    </source>
</evidence>
<organism evidence="1">
    <name type="scientific">marine metagenome</name>
    <dbReference type="NCBI Taxonomy" id="408172"/>
    <lineage>
        <taxon>unclassified sequences</taxon>
        <taxon>metagenomes</taxon>
        <taxon>ecological metagenomes</taxon>
    </lineage>
</organism>
<sequence>GAGLRNLVVETKGMGSIAIISGKRP</sequence>
<proteinExistence type="predicted"/>
<name>A0A382RKP7_9ZZZZ</name>
<dbReference type="AlphaFoldDB" id="A0A382RKP7"/>
<reference evidence="1" key="1">
    <citation type="submission" date="2018-05" db="EMBL/GenBank/DDBJ databases">
        <authorList>
            <person name="Lanie J.A."/>
            <person name="Ng W.-L."/>
            <person name="Kazmierczak K.M."/>
            <person name="Andrzejewski T.M."/>
            <person name="Davidsen T.M."/>
            <person name="Wayne K.J."/>
            <person name="Tettelin H."/>
            <person name="Glass J.I."/>
            <person name="Rusch D."/>
            <person name="Podicherti R."/>
            <person name="Tsui H.-C.T."/>
            <person name="Winkler M.E."/>
        </authorList>
    </citation>
    <scope>NUCLEOTIDE SEQUENCE</scope>
</reference>